<sequence>MGNNVLSSLSVADPFHPTPQGLCLLLLSDFYHIYALKCPPEVIRAVHEALGAAAIKREGPSSKAQGLQNFTLRDWLWYAGGPDTTNTRRVVMNILEAVGRAGWEGWVLRRIDGDDRLNHGRNLMVGFHDTDDVRMLLPDEPLRESEYFGAYEFKLEAWPFLAEGVETVVARQMVLGMCEELDRARGYLLSNTYTLSARQGSQSSLVFKIPSIGDDGYGRGGRSSTYLGISLNSGDDIRLIPAPRQSLDFVARDEIGRGIAKTWPRGIQKEGMYGKSYQWKLRGYPWLAEGTDTVDARMLVGRIIGIMQSLGFELMPKIDCSRKLADLSFMIFRRPPTALRTLPPPPVLCLSLHTYDRVRLTCTDTRVVKEVSSRVRASLGTPHLPVDVVESSRWYGRALEFKISGWPFHGMVCSQTALAAGLIILTMIDALRELGWELMASLDVSGKLFAAAFAARVGTRTLVMLVVSVLVEEGGRALTVESRYCMIFHCPFPSLFFAPQWDASVVV</sequence>
<protein>
    <submittedName>
        <fullName evidence="1">Uncharacterized protein</fullName>
    </submittedName>
</protein>
<reference evidence="1 2" key="1">
    <citation type="submission" date="2020-04" db="EMBL/GenBank/DDBJ databases">
        <title>Perkinsus olseni comparative genomics.</title>
        <authorList>
            <person name="Bogema D.R."/>
        </authorList>
    </citation>
    <scope>NUCLEOTIDE SEQUENCE [LARGE SCALE GENOMIC DNA]</scope>
    <source>
        <strain evidence="1 2">ATCC PRA-207</strain>
    </source>
</reference>
<evidence type="ECO:0000313" key="1">
    <source>
        <dbReference type="EMBL" id="KAF4713848.1"/>
    </source>
</evidence>
<comment type="caution">
    <text evidence="1">The sequence shown here is derived from an EMBL/GenBank/DDBJ whole genome shotgun (WGS) entry which is preliminary data.</text>
</comment>
<keyword evidence="2" id="KW-1185">Reference proteome</keyword>
<organism evidence="1 2">
    <name type="scientific">Perkinsus olseni</name>
    <name type="common">Perkinsus atlanticus</name>
    <dbReference type="NCBI Taxonomy" id="32597"/>
    <lineage>
        <taxon>Eukaryota</taxon>
        <taxon>Sar</taxon>
        <taxon>Alveolata</taxon>
        <taxon>Perkinsozoa</taxon>
        <taxon>Perkinsea</taxon>
        <taxon>Perkinsida</taxon>
        <taxon>Perkinsidae</taxon>
        <taxon>Perkinsus</taxon>
    </lineage>
</organism>
<dbReference type="PANTHER" id="PTHR38696:SF1">
    <property type="entry name" value="MEDIATOR OF RNA POLYMERASE II TRANSCRIPTION SUBUNIT 13"/>
    <property type="match status" value="1"/>
</dbReference>
<dbReference type="AlphaFoldDB" id="A0A7J6QZL8"/>
<accession>A0A7J6QZL8</accession>
<dbReference type="Proteomes" id="UP000553632">
    <property type="component" value="Unassembled WGS sequence"/>
</dbReference>
<proteinExistence type="predicted"/>
<dbReference type="EMBL" id="JABANO010029246">
    <property type="protein sequence ID" value="KAF4713848.1"/>
    <property type="molecule type" value="Genomic_DNA"/>
</dbReference>
<dbReference type="OMA" id="SEYFGAY"/>
<gene>
    <name evidence="1" type="ORF">FOZ63_028658</name>
</gene>
<dbReference type="PANTHER" id="PTHR38696">
    <property type="entry name" value="MEDIATOR OF RNA POLYMERASE II TRANSCRIPTION SUBUNIT 13"/>
    <property type="match status" value="1"/>
</dbReference>
<feature type="non-terminal residue" evidence="1">
    <location>
        <position position="507"/>
    </location>
</feature>
<name>A0A7J6QZL8_PEROL</name>
<evidence type="ECO:0000313" key="2">
    <source>
        <dbReference type="Proteomes" id="UP000553632"/>
    </source>
</evidence>